<feature type="transmembrane region" description="Helical" evidence="1">
    <location>
        <begin position="264"/>
        <end position="282"/>
    </location>
</feature>
<dbReference type="InterPro" id="IPR012347">
    <property type="entry name" value="Ferritin-like"/>
</dbReference>
<dbReference type="Gene3D" id="1.20.1260.10">
    <property type="match status" value="2"/>
</dbReference>
<accession>A0A926NLC3</accession>
<dbReference type="AlphaFoldDB" id="A0A926NLC3"/>
<proteinExistence type="predicted"/>
<reference evidence="2" key="1">
    <citation type="submission" date="2020-09" db="EMBL/GenBank/DDBJ databases">
        <title>A novel bacterium of genus Bacillus, isolated from South China Sea.</title>
        <authorList>
            <person name="Huang H."/>
            <person name="Mo K."/>
            <person name="Hu Y."/>
        </authorList>
    </citation>
    <scope>NUCLEOTIDE SEQUENCE</scope>
    <source>
        <strain evidence="2">IB182487</strain>
    </source>
</reference>
<keyword evidence="1" id="KW-1133">Transmembrane helix</keyword>
<dbReference type="Pfam" id="PF11553">
    <property type="entry name" value="DUF3231"/>
    <property type="match status" value="2"/>
</dbReference>
<organism evidence="2 3">
    <name type="scientific">Metabacillus arenae</name>
    <dbReference type="NCBI Taxonomy" id="2771434"/>
    <lineage>
        <taxon>Bacteria</taxon>
        <taxon>Bacillati</taxon>
        <taxon>Bacillota</taxon>
        <taxon>Bacilli</taxon>
        <taxon>Bacillales</taxon>
        <taxon>Bacillaceae</taxon>
        <taxon>Metabacillus</taxon>
    </lineage>
</organism>
<keyword evidence="1" id="KW-0472">Membrane</keyword>
<evidence type="ECO:0000313" key="3">
    <source>
        <dbReference type="Proteomes" id="UP000626844"/>
    </source>
</evidence>
<keyword evidence="3" id="KW-1185">Reference proteome</keyword>
<dbReference type="RefSeq" id="WP_191161415.1">
    <property type="nucleotide sequence ID" value="NZ_JACXAI010000037.1"/>
</dbReference>
<comment type="caution">
    <text evidence="2">The sequence shown here is derived from an EMBL/GenBank/DDBJ whole genome shotgun (WGS) entry which is preliminary data.</text>
</comment>
<feature type="transmembrane region" description="Helical" evidence="1">
    <location>
        <begin position="94"/>
        <end position="113"/>
    </location>
</feature>
<dbReference type="Proteomes" id="UP000626844">
    <property type="component" value="Unassembled WGS sequence"/>
</dbReference>
<protein>
    <submittedName>
        <fullName evidence="2">DUF3231 family protein</fullName>
    </submittedName>
</protein>
<keyword evidence="1" id="KW-0812">Transmembrane</keyword>
<gene>
    <name evidence="2" type="ORF">IC621_21750</name>
</gene>
<dbReference type="EMBL" id="JACXAI010000037">
    <property type="protein sequence ID" value="MBD1382830.1"/>
    <property type="molecule type" value="Genomic_DNA"/>
</dbReference>
<name>A0A926NLC3_9BACI</name>
<dbReference type="InterPro" id="IPR021617">
    <property type="entry name" value="DUF3231"/>
</dbReference>
<sequence length="335" mass="37951">MEIEHNTKLTAAEVSQLWAAYMNSSMCKCLFTSFLTKMEDTEIRAILSHGLELSETHLQKLTTIFQKENYPVPYGFVVEEDVNTSAPRLFSDSFMLYFSYNMGIIALSFYAVAKAFSVRSDIDSYFSECVHELSEFDTMTKNLLLSKGLYIRSPYLNPPKEVNFIKSQRFLAGWFGEKRPLSAMEITHLFTNLQRNALGRATMMGFSQVAQSKEVGQFMVRGRDIAFKHTEIFGSVLEENYLSAPMTWDTEVTDSKGAPFSDKMMMFMTTALIGLGIGFYGTSMATSTRRDLSAHYVRLSAEIAKYAEDGANIMIKNGWLEEPPLSEDRDKLANN</sequence>
<evidence type="ECO:0000313" key="2">
    <source>
        <dbReference type="EMBL" id="MBD1382830.1"/>
    </source>
</evidence>
<evidence type="ECO:0000256" key="1">
    <source>
        <dbReference type="SAM" id="Phobius"/>
    </source>
</evidence>